<evidence type="ECO:0000256" key="1">
    <source>
        <dbReference type="ARBA" id="ARBA00006226"/>
    </source>
</evidence>
<evidence type="ECO:0000313" key="3">
    <source>
        <dbReference type="EMBL" id="MBB6103942.1"/>
    </source>
</evidence>
<comment type="caution">
    <text evidence="3">The sequence shown here is derived from an EMBL/GenBank/DDBJ whole genome shotgun (WGS) entry which is preliminary data.</text>
</comment>
<name>A0A7W9TYX7_9BURK</name>
<dbReference type="PANTHER" id="PTHR33755:SF6">
    <property type="entry name" value="PLASMID STABILIZATION SYSTEM PROTEIN"/>
    <property type="match status" value="1"/>
</dbReference>
<dbReference type="Pfam" id="PF05016">
    <property type="entry name" value="ParE_toxin"/>
    <property type="match status" value="1"/>
</dbReference>
<sequence>MKVEWSPLALADREAIFDFSETRSPRVAIVRDEYISATVRRLRLFPEIGRHGRVAGTRELVVRGAPFIVAYRLEDQTITVLRVLHCSRRWPGAID</sequence>
<dbReference type="EMBL" id="JACHBW010000010">
    <property type="protein sequence ID" value="MBB6103942.1"/>
    <property type="molecule type" value="Genomic_DNA"/>
</dbReference>
<keyword evidence="4" id="KW-1185">Reference proteome</keyword>
<dbReference type="InterPro" id="IPR051803">
    <property type="entry name" value="TA_system_RelE-like_toxin"/>
</dbReference>
<dbReference type="AlphaFoldDB" id="A0A7W9TYX7"/>
<proteinExistence type="inferred from homology"/>
<dbReference type="Proteomes" id="UP000571554">
    <property type="component" value="Unassembled WGS sequence"/>
</dbReference>
<protein>
    <submittedName>
        <fullName evidence="3">Addiction module RelE/StbE family toxin</fullName>
    </submittedName>
</protein>
<dbReference type="InterPro" id="IPR007712">
    <property type="entry name" value="RelE/ParE_toxin"/>
</dbReference>
<gene>
    <name evidence="3" type="ORF">F4827_003797</name>
</gene>
<evidence type="ECO:0000256" key="2">
    <source>
        <dbReference type="ARBA" id="ARBA00022649"/>
    </source>
</evidence>
<dbReference type="NCBIfam" id="TIGR02385">
    <property type="entry name" value="RelE_StbE"/>
    <property type="match status" value="1"/>
</dbReference>
<dbReference type="Gene3D" id="3.30.2310.20">
    <property type="entry name" value="RelE-like"/>
    <property type="match status" value="1"/>
</dbReference>
<dbReference type="PANTHER" id="PTHR33755">
    <property type="entry name" value="TOXIN PARE1-RELATED"/>
    <property type="match status" value="1"/>
</dbReference>
<accession>A0A7W9TYX7</accession>
<reference evidence="3 4" key="1">
    <citation type="submission" date="2020-08" db="EMBL/GenBank/DDBJ databases">
        <title>Above-ground endophytic microbial communities from plants in different locations in the United States.</title>
        <authorList>
            <person name="Frank C."/>
        </authorList>
    </citation>
    <scope>NUCLEOTIDE SEQUENCE [LARGE SCALE GENOMIC DNA]</scope>
    <source>
        <strain evidence="3 4">WP4_2_2</strain>
    </source>
</reference>
<evidence type="ECO:0000313" key="4">
    <source>
        <dbReference type="Proteomes" id="UP000571554"/>
    </source>
</evidence>
<keyword evidence="2" id="KW-1277">Toxin-antitoxin system</keyword>
<organism evidence="3 4">
    <name type="scientific">Paraburkholderia bannensis</name>
    <dbReference type="NCBI Taxonomy" id="765414"/>
    <lineage>
        <taxon>Bacteria</taxon>
        <taxon>Pseudomonadati</taxon>
        <taxon>Pseudomonadota</taxon>
        <taxon>Betaproteobacteria</taxon>
        <taxon>Burkholderiales</taxon>
        <taxon>Burkholderiaceae</taxon>
        <taxon>Paraburkholderia</taxon>
    </lineage>
</organism>
<dbReference type="InterPro" id="IPR035093">
    <property type="entry name" value="RelE/ParE_toxin_dom_sf"/>
</dbReference>
<comment type="similarity">
    <text evidence="1">Belongs to the RelE toxin family.</text>
</comment>
<dbReference type="RefSeq" id="WP_183725742.1">
    <property type="nucleotide sequence ID" value="NZ_JACHBW010000010.1"/>
</dbReference>